<evidence type="ECO:0000313" key="5">
    <source>
        <dbReference type="EMBL" id="KAF2969707.1"/>
    </source>
</evidence>
<name>A0A7C8MVX5_9PEZI</name>
<dbReference type="InParanoid" id="A0A7C8MVX5"/>
<reference evidence="5 6" key="1">
    <citation type="submission" date="2019-12" db="EMBL/GenBank/DDBJ databases">
        <title>Draft genome sequence of the ascomycete Xylaria multiplex DSM 110363.</title>
        <authorList>
            <person name="Buettner E."/>
            <person name="Kellner H."/>
        </authorList>
    </citation>
    <scope>NUCLEOTIDE SEQUENCE [LARGE SCALE GENOMIC DNA]</scope>
    <source>
        <strain evidence="5 6">DSM 110363</strain>
    </source>
</reference>
<keyword evidence="2" id="KW-0378">Hydrolase</keyword>
<keyword evidence="6" id="KW-1185">Reference proteome</keyword>
<dbReference type="GO" id="GO:0008477">
    <property type="term" value="F:purine nucleosidase activity"/>
    <property type="evidence" value="ECO:0007669"/>
    <property type="project" value="TreeGrafter"/>
</dbReference>
<dbReference type="PANTHER" id="PTHR12304:SF56">
    <property type="entry name" value="HYDROLASE, PUTATIVE (AFU_ORTHOLOGUE AFUA_1G11790)-RELATED"/>
    <property type="match status" value="1"/>
</dbReference>
<keyword evidence="3" id="KW-0326">Glycosidase</keyword>
<dbReference type="EMBL" id="WUBL01000032">
    <property type="protein sequence ID" value="KAF2969707.1"/>
    <property type="molecule type" value="Genomic_DNA"/>
</dbReference>
<dbReference type="PANTHER" id="PTHR12304">
    <property type="entry name" value="INOSINE-URIDINE PREFERRING NUCLEOSIDE HYDROLASE"/>
    <property type="match status" value="1"/>
</dbReference>
<evidence type="ECO:0000313" key="6">
    <source>
        <dbReference type="Proteomes" id="UP000481858"/>
    </source>
</evidence>
<evidence type="ECO:0000256" key="3">
    <source>
        <dbReference type="ARBA" id="ARBA00023295"/>
    </source>
</evidence>
<protein>
    <recommendedName>
        <fullName evidence="4">Inosine/uridine-preferring nucleoside hydrolase domain-containing protein</fullName>
    </recommendedName>
</protein>
<evidence type="ECO:0000256" key="2">
    <source>
        <dbReference type="ARBA" id="ARBA00022801"/>
    </source>
</evidence>
<comment type="similarity">
    <text evidence="1">Belongs to the IUNH family.</text>
</comment>
<dbReference type="FunCoup" id="A0A7C8MVX5">
    <property type="interactions" value="172"/>
</dbReference>
<dbReference type="Pfam" id="PF01156">
    <property type="entry name" value="IU_nuc_hydro"/>
    <property type="match status" value="1"/>
</dbReference>
<proteinExistence type="inferred from homology"/>
<dbReference type="InterPro" id="IPR036452">
    <property type="entry name" value="Ribo_hydro-like"/>
</dbReference>
<evidence type="ECO:0000259" key="4">
    <source>
        <dbReference type="Pfam" id="PF01156"/>
    </source>
</evidence>
<dbReference type="GO" id="GO:0005829">
    <property type="term" value="C:cytosol"/>
    <property type="evidence" value="ECO:0007669"/>
    <property type="project" value="TreeGrafter"/>
</dbReference>
<dbReference type="SUPFAM" id="SSF53590">
    <property type="entry name" value="Nucleoside hydrolase"/>
    <property type="match status" value="1"/>
</dbReference>
<dbReference type="OrthoDB" id="5783963at2759"/>
<dbReference type="InterPro" id="IPR023186">
    <property type="entry name" value="IUNH"/>
</dbReference>
<dbReference type="GO" id="GO:0006152">
    <property type="term" value="P:purine nucleoside catabolic process"/>
    <property type="evidence" value="ECO:0007669"/>
    <property type="project" value="TreeGrafter"/>
</dbReference>
<comment type="caution">
    <text evidence="5">The sequence shown here is derived from an EMBL/GenBank/DDBJ whole genome shotgun (WGS) entry which is preliminary data.</text>
</comment>
<gene>
    <name evidence="5" type="ORF">GQX73_g3810</name>
</gene>
<dbReference type="Gene3D" id="3.90.245.10">
    <property type="entry name" value="Ribonucleoside hydrolase-like"/>
    <property type="match status" value="1"/>
</dbReference>
<dbReference type="AlphaFoldDB" id="A0A7C8MVX5"/>
<organism evidence="5 6">
    <name type="scientific">Xylaria multiplex</name>
    <dbReference type="NCBI Taxonomy" id="323545"/>
    <lineage>
        <taxon>Eukaryota</taxon>
        <taxon>Fungi</taxon>
        <taxon>Dikarya</taxon>
        <taxon>Ascomycota</taxon>
        <taxon>Pezizomycotina</taxon>
        <taxon>Sordariomycetes</taxon>
        <taxon>Xylariomycetidae</taxon>
        <taxon>Xylariales</taxon>
        <taxon>Xylariaceae</taxon>
        <taxon>Xylaria</taxon>
    </lineage>
</organism>
<sequence length="427" mass="47410">MPPRNRIIVDTDPGVDDVLALLFALASSPEDLELLMISVSYGNIPVEGCLKNVMSLFQVLQKEITWRLSTGRPEGFESLKTFKPIVAIGPEHGLEEELLAEDGFHGPGGLHGVHESHPHLSPDDTWRSLFQDESLSKDTSEAYKSYFTPCSRPAHLEILRLLREEPEGTISICVIGPMTNIAMAAAAEPETFLRVKELIVMGGAVDYPGNITPVAEFNTYADPTATASVFALTSMTPASTMPIAREYLINMPPYPRVLSKRLRINLFPLELTTRHVMRREQFSKFVAPYLAAGSPLATFVKAFMDGTFRQIEKMAGGPLRDPGLQLHDPMTIWFALTRDDPRWRTADHGAEDIRVETSGQWTRGMHIRDRRAIQETKGSLTAASDDVIGDEFGWLSARKGNQIHRYLNSPGLELLAPMLLGQIFSSI</sequence>
<dbReference type="Proteomes" id="UP000481858">
    <property type="component" value="Unassembled WGS sequence"/>
</dbReference>
<dbReference type="InterPro" id="IPR001910">
    <property type="entry name" value="Inosine/uridine_hydrolase_dom"/>
</dbReference>
<evidence type="ECO:0000256" key="1">
    <source>
        <dbReference type="ARBA" id="ARBA00009176"/>
    </source>
</evidence>
<feature type="domain" description="Inosine/uridine-preferring nucleoside hydrolase" evidence="4">
    <location>
        <begin position="7"/>
        <end position="377"/>
    </location>
</feature>
<accession>A0A7C8MVX5</accession>